<gene>
    <name evidence="9" type="ORF">JD276_13780</name>
</gene>
<keyword evidence="6" id="KW-0472">Membrane</keyword>
<organism evidence="9 10">
    <name type="scientific">Leucobacter chromiisoli</name>
    <dbReference type="NCBI Taxonomy" id="2796471"/>
    <lineage>
        <taxon>Bacteria</taxon>
        <taxon>Bacillati</taxon>
        <taxon>Actinomycetota</taxon>
        <taxon>Actinomycetes</taxon>
        <taxon>Micrococcales</taxon>
        <taxon>Microbacteriaceae</taxon>
        <taxon>Leucobacter</taxon>
    </lineage>
</organism>
<dbReference type="EMBL" id="JAEHOH010000021">
    <property type="protein sequence ID" value="MBK0420102.1"/>
    <property type="molecule type" value="Genomic_DNA"/>
</dbReference>
<name>A0A934QB76_9MICO</name>
<dbReference type="RefSeq" id="WP_200116240.1">
    <property type="nucleotide sequence ID" value="NZ_JAEHOH010000021.1"/>
</dbReference>
<evidence type="ECO:0000256" key="7">
    <source>
        <dbReference type="SAM" id="SignalP"/>
    </source>
</evidence>
<feature type="region of interest" description="Disordered" evidence="5">
    <location>
        <begin position="1334"/>
        <end position="1355"/>
    </location>
</feature>
<comment type="caution">
    <text evidence="9">The sequence shown here is derived from an EMBL/GenBank/DDBJ whole genome shotgun (WGS) entry which is preliminary data.</text>
</comment>
<keyword evidence="6" id="KW-0812">Transmembrane</keyword>
<dbReference type="PANTHER" id="PTHR34819">
    <property type="entry name" value="LARGE CYSTEINE-RICH PERIPLASMIC PROTEIN OMCB"/>
    <property type="match status" value="1"/>
</dbReference>
<dbReference type="NCBIfam" id="TIGR01451">
    <property type="entry name" value="B_ant_repeat"/>
    <property type="match status" value="2"/>
</dbReference>
<dbReference type="Pfam" id="PF20674">
    <property type="entry name" value="SpaA_3"/>
    <property type="match status" value="1"/>
</dbReference>
<evidence type="ECO:0000313" key="10">
    <source>
        <dbReference type="Proteomes" id="UP000608530"/>
    </source>
</evidence>
<keyword evidence="6" id="KW-1133">Transmembrane helix</keyword>
<keyword evidence="1" id="KW-0134">Cell wall</keyword>
<dbReference type="InterPro" id="IPR048834">
    <property type="entry name" value="SpaA_pre-album"/>
</dbReference>
<reference evidence="9" key="1">
    <citation type="submission" date="2020-12" db="EMBL/GenBank/DDBJ databases">
        <title>Leucobacter sp. CAS1, isolated from Chromium sludge.</title>
        <authorList>
            <person name="Xu Z."/>
        </authorList>
    </citation>
    <scope>NUCLEOTIDE SEQUENCE</scope>
    <source>
        <strain evidence="9">CSA1</strain>
    </source>
</reference>
<feature type="domain" description="Gram-positive cocci surface proteins LPxTG" evidence="8">
    <location>
        <begin position="1361"/>
        <end position="1396"/>
    </location>
</feature>
<dbReference type="Proteomes" id="UP000608530">
    <property type="component" value="Unassembled WGS sequence"/>
</dbReference>
<dbReference type="PROSITE" id="PS50847">
    <property type="entry name" value="GRAM_POS_ANCHORING"/>
    <property type="match status" value="1"/>
</dbReference>
<proteinExistence type="predicted"/>
<feature type="transmembrane region" description="Helical" evidence="6">
    <location>
        <begin position="1368"/>
        <end position="1388"/>
    </location>
</feature>
<dbReference type="InterPro" id="IPR047589">
    <property type="entry name" value="DUF11_rpt"/>
</dbReference>
<evidence type="ECO:0000256" key="2">
    <source>
        <dbReference type="ARBA" id="ARBA00022525"/>
    </source>
</evidence>
<dbReference type="Pfam" id="PF25549">
    <property type="entry name" value="DUF7927"/>
    <property type="match status" value="7"/>
</dbReference>
<evidence type="ECO:0000256" key="5">
    <source>
        <dbReference type="SAM" id="MobiDB-lite"/>
    </source>
</evidence>
<protein>
    <submittedName>
        <fullName evidence="9">Isopeptide-forming domain-containing fimbrial protein</fullName>
    </submittedName>
</protein>
<dbReference type="InterPro" id="IPR057687">
    <property type="entry name" value="DUF7927"/>
</dbReference>
<sequence>MSKRPSSVVRRWGAIVASAAVVATSLVTVGAAATPAEAAPFACDANTIYTQNASGEIRSVDVSPNGSGLGDVHASGQRANALGISADGNMAYTLDNSNGSGGANKQIAIYNGATEQTETKALGDPSVPGVLIRGAVSPETGIYYYSGSSANSYLGAYDPATGSAIGQVGVLATGIDGNGDFAFGANGELYVLADRDIFVVQPNNVPTTPGSGDIPLTHVTRLPAGTQGNGIAFGANGKLFVSQSGSISEVDLATGQMLRTIATRGFSNTDMSSCSFPNTISLQKDIVDRFESGDQFTLDIDGDTIDDDRSATTTGAMTGLQPVIAGPVFVEAGETYTVSETAAGGADLADYDSSISCVDSGGAPVATTGSGPSWDVVFPTSDRGENVICTITNDAHEAAVPGLDLRKTSDPANGSSVEAGDTITYTVEAENTGNTALDPVEIADDLSQVFDSATYRGDVTTAIDGTEETANPATITGDDLAWTGALQPGQTVTITYSVSVNEGVAGASIENRVTASGTPPGPGEPVVPPAVTTEHPVAGFEIAKSADPASGTVLEPGDTVTYTVTGTNTGATLLDPASIVDDLSGVLAHAAYNGDATATSGEVSVSGSALSWTGALAAGETVEITYSATVAKDASSVAINNSASGSATPQTPDPNNPGGPTIPGAPIVPAPVETSHPVLASGFAVAKSADPASGTAVDPGDTVTYTVTGENTGDTLLDPATITDSLAAVLDVADYNGDASATSGTVSVDGDELTWSGSLPAGERVEITYSVTVKGDAGGALLSNTASGEGTPRIPEDPSDPESPTTPGETIAPPPAETEHPVNAPGFELSKSVDPVSGTAVDTGAVLTYTLVGANTGETALDPVTIVDDLSDVLAHAAYNGDVSASVNGEPAASPEVSGTQLSWSGALDAGETVTITYSVTVGSDAAGESILNAATAEATPPGGETIVPPPVETDNPVNVPGFSVSKSADPETGSAVDPGDVVTYTVTGVNTGETVLDPVSIVDDLSGVLAHAAYNGDASASTGAVALDDEELVWSGSLGVGERVIITYSVTVHGDAGGETLRNEAAGSATPPGDAPPIETPPSTTEHPVNEPGFEILKTAAPGAGTAVDPGGVVSYTLTGVNTGETVLDPVSIVDDLSGVLAHAAYNGDVAASSGAVAVEGEKLSWTGGLGIGERVIITYSVTVNGDAGGATLVNTAGGSATPPGGSTLTPPPVETEHPVNEPGFEFTKTADPSSGTSVAAGGIVTYTLTGVNTGATDLERVEIVDDLSRVLQHAAYRGDAVAHIGDREADAPSVEGSRLSWSGPLASGETVTVTYSVRVNDDAAGQTMVNRASASATPPGGVTITPPETSTEHPVKTQLAVTGERAVPWLAGLGALLLAGGGVLLVTRRRDSAL</sequence>
<dbReference type="InterPro" id="IPR011044">
    <property type="entry name" value="Quino_amine_DH_bsu"/>
</dbReference>
<dbReference type="PANTHER" id="PTHR34819:SF3">
    <property type="entry name" value="CELL SURFACE PROTEIN"/>
    <property type="match status" value="1"/>
</dbReference>
<accession>A0A934QB76</accession>
<keyword evidence="4" id="KW-0572">Peptidoglycan-anchor</keyword>
<evidence type="ECO:0000256" key="4">
    <source>
        <dbReference type="ARBA" id="ARBA00023088"/>
    </source>
</evidence>
<evidence type="ECO:0000256" key="1">
    <source>
        <dbReference type="ARBA" id="ARBA00022512"/>
    </source>
</evidence>
<evidence type="ECO:0000256" key="6">
    <source>
        <dbReference type="SAM" id="Phobius"/>
    </source>
</evidence>
<evidence type="ECO:0000259" key="8">
    <source>
        <dbReference type="PROSITE" id="PS50847"/>
    </source>
</evidence>
<dbReference type="InterPro" id="IPR026466">
    <property type="entry name" value="Fim_isopep_form_D2_dom"/>
</dbReference>
<evidence type="ECO:0000313" key="9">
    <source>
        <dbReference type="EMBL" id="MBK0420102.1"/>
    </source>
</evidence>
<keyword evidence="10" id="KW-1185">Reference proteome</keyword>
<evidence type="ECO:0000256" key="3">
    <source>
        <dbReference type="ARBA" id="ARBA00022729"/>
    </source>
</evidence>
<keyword evidence="2" id="KW-0964">Secreted</keyword>
<dbReference type="InterPro" id="IPR051172">
    <property type="entry name" value="Chlamydia_OmcB"/>
</dbReference>
<feature type="signal peptide" evidence="7">
    <location>
        <begin position="1"/>
        <end position="38"/>
    </location>
</feature>
<feature type="region of interest" description="Disordered" evidence="5">
    <location>
        <begin position="641"/>
        <end position="670"/>
    </location>
</feature>
<dbReference type="Gene3D" id="2.60.40.740">
    <property type="match status" value="5"/>
</dbReference>
<feature type="compositionally biased region" description="Polar residues" evidence="5">
    <location>
        <begin position="641"/>
        <end position="650"/>
    </location>
</feature>
<dbReference type="SUPFAM" id="SSF50969">
    <property type="entry name" value="YVTN repeat-like/Quinoprotein amine dehydrogenase"/>
    <property type="match status" value="1"/>
</dbReference>
<dbReference type="InterPro" id="IPR019931">
    <property type="entry name" value="LPXTG_anchor"/>
</dbReference>
<dbReference type="NCBIfam" id="TIGR04226">
    <property type="entry name" value="RrgB_K2N_iso_D2"/>
    <property type="match status" value="2"/>
</dbReference>
<feature type="chain" id="PRO_5037773512" evidence="7">
    <location>
        <begin position="39"/>
        <end position="1396"/>
    </location>
</feature>
<keyword evidence="3 7" id="KW-0732">Signal</keyword>
<feature type="region of interest" description="Disordered" evidence="5">
    <location>
        <begin position="1058"/>
        <end position="1091"/>
    </location>
</feature>
<feature type="region of interest" description="Disordered" evidence="5">
    <location>
        <begin position="778"/>
        <end position="831"/>
    </location>
</feature>
<dbReference type="NCBIfam" id="TIGR01167">
    <property type="entry name" value="LPXTG_anchor"/>
    <property type="match status" value="1"/>
</dbReference>